<protein>
    <submittedName>
        <fullName evidence="2">Uncharacterized protein LOC110975170 isoform X1</fullName>
    </submittedName>
</protein>
<name>A0A8B7XQH1_ACAPL</name>
<evidence type="ECO:0000313" key="1">
    <source>
        <dbReference type="Proteomes" id="UP000694845"/>
    </source>
</evidence>
<dbReference type="RefSeq" id="XP_022083073.1">
    <property type="nucleotide sequence ID" value="XM_022227381.1"/>
</dbReference>
<organism evidence="1 2">
    <name type="scientific">Acanthaster planci</name>
    <name type="common">Crown-of-thorns starfish</name>
    <dbReference type="NCBI Taxonomy" id="133434"/>
    <lineage>
        <taxon>Eukaryota</taxon>
        <taxon>Metazoa</taxon>
        <taxon>Echinodermata</taxon>
        <taxon>Eleutherozoa</taxon>
        <taxon>Asterozoa</taxon>
        <taxon>Asteroidea</taxon>
        <taxon>Valvatacea</taxon>
        <taxon>Valvatida</taxon>
        <taxon>Acanthasteridae</taxon>
        <taxon>Acanthaster</taxon>
    </lineage>
</organism>
<dbReference type="OrthoDB" id="10011873at2759"/>
<dbReference type="AlphaFoldDB" id="A0A8B7XQH1"/>
<reference evidence="2" key="1">
    <citation type="submission" date="2025-08" db="UniProtKB">
        <authorList>
            <consortium name="RefSeq"/>
        </authorList>
    </citation>
    <scope>IDENTIFICATION</scope>
</reference>
<dbReference type="Proteomes" id="UP000694845">
    <property type="component" value="Unplaced"/>
</dbReference>
<sequence length="180" mass="20378">MALCSSRRFTMDLSVLGVLWATDTKITVRAGDSEPVTVLNSPSRLLALGKPDKHGGLNPVDSVVLTADRGYLLWINPRGSIEVKFRYGRSGENFNCFIDPQHQGVTIYELCGTYRKEMVVDGRQPLSKNTNPHHVKPTGVRRRENNFEFRSRNSEVRLVLETVRDSPPQQAFKFNYVLTL</sequence>
<proteinExistence type="predicted"/>
<keyword evidence="1" id="KW-1185">Reference proteome</keyword>
<dbReference type="GeneID" id="110975170"/>
<accession>A0A8B7XQH1</accession>
<dbReference type="KEGG" id="aplc:110975170"/>
<gene>
    <name evidence="2" type="primary">LOC110975170</name>
</gene>
<evidence type="ECO:0000313" key="2">
    <source>
        <dbReference type="RefSeq" id="XP_022083073.1"/>
    </source>
</evidence>